<protein>
    <submittedName>
        <fullName evidence="1">Uncharacterized protein</fullName>
    </submittedName>
</protein>
<sequence length="204" mass="23166">DLNKIMEIPTGLISQLLPDNNRTVLELIAFDLPHAIPSFDSPTEDFFNKNPPNTTSQLDLPHIPSPPLGVVKALCHELPAKVEDSYQSIRCIHTTSAKEKTYPLWIIKYWEEVDHVRIAQRAWMKAQDSLRKTGNTWQARGKLSSICIITDISEGLSILPWNSCLEGFSASAQEDMTSLVTYTSNDWLKDFHINQMLDLLQFDL</sequence>
<reference evidence="1" key="1">
    <citation type="submission" date="2020-11" db="EMBL/GenBank/DDBJ databases">
        <authorList>
            <consortium name="DOE Joint Genome Institute"/>
            <person name="Ahrendt S."/>
            <person name="Riley R."/>
            <person name="Andreopoulos W."/>
            <person name="LaButti K."/>
            <person name="Pangilinan J."/>
            <person name="Ruiz-duenas F.J."/>
            <person name="Barrasa J.M."/>
            <person name="Sanchez-Garcia M."/>
            <person name="Camarero S."/>
            <person name="Miyauchi S."/>
            <person name="Serrano A."/>
            <person name="Linde D."/>
            <person name="Babiker R."/>
            <person name="Drula E."/>
            <person name="Ayuso-Fernandez I."/>
            <person name="Pacheco R."/>
            <person name="Padilla G."/>
            <person name="Ferreira P."/>
            <person name="Barriuso J."/>
            <person name="Kellner H."/>
            <person name="Castanera R."/>
            <person name="Alfaro M."/>
            <person name="Ramirez L."/>
            <person name="Pisabarro A.G."/>
            <person name="Kuo A."/>
            <person name="Tritt A."/>
            <person name="Lipzen A."/>
            <person name="He G."/>
            <person name="Yan M."/>
            <person name="Ng V."/>
            <person name="Cullen D."/>
            <person name="Martin F."/>
            <person name="Rosso M.-N."/>
            <person name="Henrissat B."/>
            <person name="Hibbett D."/>
            <person name="Martinez A.T."/>
            <person name="Grigoriev I.V."/>
        </authorList>
    </citation>
    <scope>NUCLEOTIDE SEQUENCE</scope>
    <source>
        <strain evidence="1">AH 44721</strain>
    </source>
</reference>
<dbReference type="OrthoDB" id="2979847at2759"/>
<evidence type="ECO:0000313" key="1">
    <source>
        <dbReference type="EMBL" id="KAF8871867.1"/>
    </source>
</evidence>
<keyword evidence="2" id="KW-1185">Reference proteome</keyword>
<proteinExistence type="predicted"/>
<dbReference type="EMBL" id="JADNYJ010000288">
    <property type="protein sequence ID" value="KAF8871867.1"/>
    <property type="molecule type" value="Genomic_DNA"/>
</dbReference>
<dbReference type="Proteomes" id="UP000724874">
    <property type="component" value="Unassembled WGS sequence"/>
</dbReference>
<gene>
    <name evidence="1" type="ORF">CPB84DRAFT_1629451</name>
</gene>
<feature type="non-terminal residue" evidence="1">
    <location>
        <position position="1"/>
    </location>
</feature>
<dbReference type="AlphaFoldDB" id="A0A9P5N9U9"/>
<accession>A0A9P5N9U9</accession>
<organism evidence="1 2">
    <name type="scientific">Gymnopilus junonius</name>
    <name type="common">Spectacular rustgill mushroom</name>
    <name type="synonym">Gymnopilus spectabilis subsp. junonius</name>
    <dbReference type="NCBI Taxonomy" id="109634"/>
    <lineage>
        <taxon>Eukaryota</taxon>
        <taxon>Fungi</taxon>
        <taxon>Dikarya</taxon>
        <taxon>Basidiomycota</taxon>
        <taxon>Agaricomycotina</taxon>
        <taxon>Agaricomycetes</taxon>
        <taxon>Agaricomycetidae</taxon>
        <taxon>Agaricales</taxon>
        <taxon>Agaricineae</taxon>
        <taxon>Hymenogastraceae</taxon>
        <taxon>Gymnopilus</taxon>
    </lineage>
</organism>
<evidence type="ECO:0000313" key="2">
    <source>
        <dbReference type="Proteomes" id="UP000724874"/>
    </source>
</evidence>
<comment type="caution">
    <text evidence="1">The sequence shown here is derived from an EMBL/GenBank/DDBJ whole genome shotgun (WGS) entry which is preliminary data.</text>
</comment>
<feature type="non-terminal residue" evidence="1">
    <location>
        <position position="204"/>
    </location>
</feature>
<name>A0A9P5N9U9_GYMJU</name>